<dbReference type="Pfam" id="PF00583">
    <property type="entry name" value="Acetyltransf_1"/>
    <property type="match status" value="1"/>
</dbReference>
<dbReference type="InterPro" id="IPR017255">
    <property type="entry name" value="AcTrfase_GNAT_prd"/>
</dbReference>
<organism evidence="4 5">
    <name type="scientific">Eiseniibacteriota bacterium</name>
    <dbReference type="NCBI Taxonomy" id="2212470"/>
    <lineage>
        <taxon>Bacteria</taxon>
        <taxon>Candidatus Eiseniibacteriota</taxon>
    </lineage>
</organism>
<dbReference type="Proteomes" id="UP000319829">
    <property type="component" value="Unassembled WGS sequence"/>
</dbReference>
<dbReference type="Gene3D" id="3.40.630.30">
    <property type="match status" value="1"/>
</dbReference>
<evidence type="ECO:0000313" key="5">
    <source>
        <dbReference type="Proteomes" id="UP000319829"/>
    </source>
</evidence>
<name>A0A538SNS3_UNCEI</name>
<dbReference type="PROSITE" id="PS51186">
    <property type="entry name" value="GNAT"/>
    <property type="match status" value="1"/>
</dbReference>
<evidence type="ECO:0000313" key="4">
    <source>
        <dbReference type="EMBL" id="TMQ53028.1"/>
    </source>
</evidence>
<keyword evidence="1 4" id="KW-0808">Transferase</keyword>
<dbReference type="CDD" id="cd04301">
    <property type="entry name" value="NAT_SF"/>
    <property type="match status" value="1"/>
</dbReference>
<evidence type="ECO:0000256" key="1">
    <source>
        <dbReference type="ARBA" id="ARBA00022679"/>
    </source>
</evidence>
<feature type="domain" description="N-acetyltransferase" evidence="3">
    <location>
        <begin position="8"/>
        <end position="158"/>
    </location>
</feature>
<comment type="caution">
    <text evidence="4">The sequence shown here is derived from an EMBL/GenBank/DDBJ whole genome shotgun (WGS) entry which is preliminary data.</text>
</comment>
<accession>A0A538SNS3</accession>
<proteinExistence type="predicted"/>
<evidence type="ECO:0000259" key="3">
    <source>
        <dbReference type="PROSITE" id="PS51186"/>
    </source>
</evidence>
<dbReference type="EMBL" id="VBOU01000091">
    <property type="protein sequence ID" value="TMQ53028.1"/>
    <property type="molecule type" value="Genomic_DNA"/>
</dbReference>
<dbReference type="GO" id="GO:0016747">
    <property type="term" value="F:acyltransferase activity, transferring groups other than amino-acyl groups"/>
    <property type="evidence" value="ECO:0007669"/>
    <property type="project" value="InterPro"/>
</dbReference>
<gene>
    <name evidence="4" type="ORF">E6K74_10620</name>
</gene>
<protein>
    <submittedName>
        <fullName evidence="4">GNAT family N-acetyltransferase</fullName>
    </submittedName>
</protein>
<dbReference type="SUPFAM" id="SSF55729">
    <property type="entry name" value="Acyl-CoA N-acyltransferases (Nat)"/>
    <property type="match status" value="1"/>
</dbReference>
<sequence>MNAVAELVRIRSLSELDIARIVAIDERLSGVYRPEVWERRVMYYLRRDPDASQVAEMGGKVVGFMLSDLRGGEFGLEETSGWIERFGVDPDFQGRSIGRRLFEAVVEHLKRQGATTVRTLVEKKDSELATFLRAVGFKDAPLTALEMRIGLSAAKDQN</sequence>
<dbReference type="PANTHER" id="PTHR43877">
    <property type="entry name" value="AMINOALKYLPHOSPHONATE N-ACETYLTRANSFERASE-RELATED-RELATED"/>
    <property type="match status" value="1"/>
</dbReference>
<dbReference type="InterPro" id="IPR050832">
    <property type="entry name" value="Bact_Acetyltransf"/>
</dbReference>
<keyword evidence="2" id="KW-0012">Acyltransferase</keyword>
<dbReference type="InterPro" id="IPR016181">
    <property type="entry name" value="Acyl_CoA_acyltransferase"/>
</dbReference>
<evidence type="ECO:0000256" key="2">
    <source>
        <dbReference type="ARBA" id="ARBA00023315"/>
    </source>
</evidence>
<dbReference type="PIRSF" id="PIRSF037663">
    <property type="entry name" value="Acetyltransf_GNAT_prd"/>
    <property type="match status" value="1"/>
</dbReference>
<dbReference type="InterPro" id="IPR000182">
    <property type="entry name" value="GNAT_dom"/>
</dbReference>
<dbReference type="AlphaFoldDB" id="A0A538SNS3"/>
<reference evidence="4 5" key="1">
    <citation type="journal article" date="2019" name="Nat. Microbiol.">
        <title>Mediterranean grassland soil C-N compound turnover is dependent on rainfall and depth, and is mediated by genomically divergent microorganisms.</title>
        <authorList>
            <person name="Diamond S."/>
            <person name="Andeer P.F."/>
            <person name="Li Z."/>
            <person name="Crits-Christoph A."/>
            <person name="Burstein D."/>
            <person name="Anantharaman K."/>
            <person name="Lane K.R."/>
            <person name="Thomas B.C."/>
            <person name="Pan C."/>
            <person name="Northen T.R."/>
            <person name="Banfield J.F."/>
        </authorList>
    </citation>
    <scope>NUCLEOTIDE SEQUENCE [LARGE SCALE GENOMIC DNA]</scope>
    <source>
        <strain evidence="4">WS_4</strain>
    </source>
</reference>